<gene>
    <name evidence="1" type="ORF">MM171A00709_0009</name>
</gene>
<organism evidence="1">
    <name type="scientific">viral metagenome</name>
    <dbReference type="NCBI Taxonomy" id="1070528"/>
    <lineage>
        <taxon>unclassified sequences</taxon>
        <taxon>metagenomes</taxon>
        <taxon>organismal metagenomes</taxon>
    </lineage>
</organism>
<accession>A0A6M3LYW2</accession>
<sequence length="202" mass="22882">MFLDGERWIRESDRNQWTPPTRRKGIRMQATETLTTETPLWDSLPSIVQDNLNRQHKEAGILELEIPPLKVARDDEMEPYKKAVSDIEEALEKLGETRLKTSLKGDFVKLRDKEAELLTALAVAKDARNKARKACEANKGVNKYNAFLKASAYIRTQQVVTVKGPLSAVPMTPEMEAEIETVSSSVKRANALHKYARQALMF</sequence>
<proteinExistence type="predicted"/>
<evidence type="ECO:0000313" key="1">
    <source>
        <dbReference type="EMBL" id="QJB00044.1"/>
    </source>
</evidence>
<dbReference type="EMBL" id="MT143679">
    <property type="protein sequence ID" value="QJB00044.1"/>
    <property type="molecule type" value="Genomic_DNA"/>
</dbReference>
<reference evidence="1" key="1">
    <citation type="submission" date="2020-03" db="EMBL/GenBank/DDBJ databases">
        <title>The deep terrestrial virosphere.</title>
        <authorList>
            <person name="Holmfeldt K."/>
            <person name="Nilsson E."/>
            <person name="Simone D."/>
            <person name="Lopez-Fernandez M."/>
            <person name="Wu X."/>
            <person name="de Brujin I."/>
            <person name="Lundin D."/>
            <person name="Andersson A."/>
            <person name="Bertilsson S."/>
            <person name="Dopson M."/>
        </authorList>
    </citation>
    <scope>NUCLEOTIDE SEQUENCE</scope>
    <source>
        <strain evidence="1">MM171A00709</strain>
    </source>
</reference>
<dbReference type="AlphaFoldDB" id="A0A6M3LYW2"/>
<name>A0A6M3LYW2_9ZZZZ</name>
<protein>
    <submittedName>
        <fullName evidence="1">Uncharacterized protein</fullName>
    </submittedName>
</protein>